<keyword evidence="4 12" id="KW-0240">DNA-directed RNA polymerase</keyword>
<accession>A0A7R7ZRU1</accession>
<evidence type="ECO:0000256" key="5">
    <source>
        <dbReference type="ARBA" id="ARBA00022723"/>
    </source>
</evidence>
<dbReference type="InterPro" id="IPR019761">
    <property type="entry name" value="DNA-dir_RNA_pol-M_15_CS"/>
</dbReference>
<evidence type="ECO:0000313" key="12">
    <source>
        <dbReference type="EMBL" id="BCR92435.1"/>
    </source>
</evidence>
<dbReference type="GO" id="GO:0003899">
    <property type="term" value="F:DNA-directed RNA polymerase activity"/>
    <property type="evidence" value="ECO:0007669"/>
    <property type="project" value="InterPro"/>
</dbReference>
<protein>
    <recommendedName>
        <fullName evidence="3">DNA-directed RNA polymerase I subunit RPA12</fullName>
    </recommendedName>
</protein>
<comment type="similarity">
    <text evidence="2">Belongs to the archaeal RpoM/eukaryotic RPA12/RPB9/RPC11 RNA polymerase family.</text>
</comment>
<dbReference type="GeneID" id="66986784"/>
<dbReference type="InterPro" id="IPR012164">
    <property type="entry name" value="Rpa12/Rpb9/Rpc10/TFS"/>
</dbReference>
<evidence type="ECO:0000256" key="2">
    <source>
        <dbReference type="ARBA" id="ARBA00008925"/>
    </source>
</evidence>
<evidence type="ECO:0000313" key="13">
    <source>
        <dbReference type="Proteomes" id="UP000637239"/>
    </source>
</evidence>
<evidence type="ECO:0000256" key="4">
    <source>
        <dbReference type="ARBA" id="ARBA00022478"/>
    </source>
</evidence>
<organism evidence="12 13">
    <name type="scientific">Aspergillus chevalieri</name>
    <name type="common">Eurotium chevalieri</name>
    <dbReference type="NCBI Taxonomy" id="182096"/>
    <lineage>
        <taxon>Eukaryota</taxon>
        <taxon>Fungi</taxon>
        <taxon>Dikarya</taxon>
        <taxon>Ascomycota</taxon>
        <taxon>Pezizomycotina</taxon>
        <taxon>Eurotiomycetes</taxon>
        <taxon>Eurotiomycetidae</taxon>
        <taxon>Eurotiales</taxon>
        <taxon>Aspergillaceae</taxon>
        <taxon>Aspergillus</taxon>
        <taxon>Aspergillus subgen. Aspergillus</taxon>
    </lineage>
</organism>
<dbReference type="FunFam" id="2.20.25.10:FF:000024">
    <property type="entry name" value="DNA-directed RNA polymerase subunit"/>
    <property type="match status" value="1"/>
</dbReference>
<dbReference type="GO" id="GO:0008270">
    <property type="term" value="F:zinc ion binding"/>
    <property type="evidence" value="ECO:0007669"/>
    <property type="project" value="UniProtKB-KW"/>
</dbReference>
<keyword evidence="13" id="KW-1185">Reference proteome</keyword>
<dbReference type="PANTHER" id="PTHR11239">
    <property type="entry name" value="DNA-DIRECTED RNA POLYMERASE"/>
    <property type="match status" value="1"/>
</dbReference>
<dbReference type="PROSITE" id="PS01030">
    <property type="entry name" value="RNA_POL_M_15KD"/>
    <property type="match status" value="1"/>
</dbReference>
<evidence type="ECO:0000256" key="7">
    <source>
        <dbReference type="ARBA" id="ARBA00022833"/>
    </source>
</evidence>
<keyword evidence="7" id="KW-0862">Zinc</keyword>
<dbReference type="GO" id="GO:0005736">
    <property type="term" value="C:RNA polymerase I complex"/>
    <property type="evidence" value="ECO:0007669"/>
    <property type="project" value="TreeGrafter"/>
</dbReference>
<evidence type="ECO:0000259" key="11">
    <source>
        <dbReference type="PROSITE" id="PS51133"/>
    </source>
</evidence>
<keyword evidence="6 10" id="KW-0863">Zinc-finger</keyword>
<dbReference type="RefSeq" id="XP_043140948.1">
    <property type="nucleotide sequence ID" value="XM_043283694.1"/>
</dbReference>
<dbReference type="InterPro" id="IPR001222">
    <property type="entry name" value="Znf_TFIIS"/>
</dbReference>
<dbReference type="InterPro" id="IPR034004">
    <property type="entry name" value="Zn_ribbon_RPA12_C"/>
</dbReference>
<reference evidence="12" key="2">
    <citation type="submission" date="2021-02" db="EMBL/GenBank/DDBJ databases">
        <title>Aspergillus chevalieri M1 genome sequence.</title>
        <authorList>
            <person name="Kadooka C."/>
            <person name="Mori K."/>
            <person name="Futagami T."/>
        </authorList>
    </citation>
    <scope>NUCLEOTIDE SEQUENCE</scope>
    <source>
        <strain evidence="12">M1</strain>
    </source>
</reference>
<reference evidence="12" key="1">
    <citation type="submission" date="2021-01" db="EMBL/GenBank/DDBJ databases">
        <authorList>
            <consortium name="Aspergillus chevalieri M1 genome sequencing consortium"/>
            <person name="Kazuki M."/>
            <person name="Futagami T."/>
        </authorList>
    </citation>
    <scope>NUCLEOTIDE SEQUENCE</scope>
    <source>
        <strain evidence="12">M1</strain>
    </source>
</reference>
<evidence type="ECO:0000256" key="3">
    <source>
        <dbReference type="ARBA" id="ARBA00018784"/>
    </source>
</evidence>
<name>A0A7R7ZRU1_ASPCH</name>
<dbReference type="CDD" id="cd10507">
    <property type="entry name" value="Zn-ribbon_RPA12"/>
    <property type="match status" value="1"/>
</dbReference>
<evidence type="ECO:0000256" key="6">
    <source>
        <dbReference type="ARBA" id="ARBA00022771"/>
    </source>
</evidence>
<evidence type="ECO:0000256" key="1">
    <source>
        <dbReference type="ARBA" id="ARBA00004604"/>
    </source>
</evidence>
<dbReference type="Gene3D" id="2.20.25.10">
    <property type="match status" value="1"/>
</dbReference>
<evidence type="ECO:0000256" key="9">
    <source>
        <dbReference type="ARBA" id="ARBA00023242"/>
    </source>
</evidence>
<evidence type="ECO:0000256" key="10">
    <source>
        <dbReference type="PROSITE-ProRule" id="PRU00472"/>
    </source>
</evidence>
<dbReference type="PROSITE" id="PS51133">
    <property type="entry name" value="ZF_TFIIS_2"/>
    <property type="match status" value="1"/>
</dbReference>
<gene>
    <name evidence="12" type="primary">RPA12</name>
    <name evidence="12" type="ORF">ACHE_80335A</name>
</gene>
<keyword evidence="9" id="KW-0539">Nucleus</keyword>
<dbReference type="GO" id="GO:0006363">
    <property type="term" value="P:termination of RNA polymerase I transcription"/>
    <property type="evidence" value="ECO:0007669"/>
    <property type="project" value="TreeGrafter"/>
</dbReference>
<evidence type="ECO:0000256" key="8">
    <source>
        <dbReference type="ARBA" id="ARBA00023163"/>
    </source>
</evidence>
<dbReference type="SMART" id="SM00440">
    <property type="entry name" value="ZnF_C2C2"/>
    <property type="match status" value="1"/>
</dbReference>
<dbReference type="KEGG" id="ache:ACHE_80335A"/>
<comment type="subcellular location">
    <subcellularLocation>
        <location evidence="1">Nucleus</location>
        <location evidence="1">Nucleolus</location>
    </subcellularLocation>
</comment>
<dbReference type="Pfam" id="PF01096">
    <property type="entry name" value="Zn_ribbon_TFIIS"/>
    <property type="match status" value="1"/>
</dbReference>
<dbReference type="SUPFAM" id="SSF57783">
    <property type="entry name" value="Zinc beta-ribbon"/>
    <property type="match status" value="1"/>
</dbReference>
<dbReference type="GO" id="GO:0003676">
    <property type="term" value="F:nucleic acid binding"/>
    <property type="evidence" value="ECO:0007669"/>
    <property type="project" value="InterPro"/>
</dbReference>
<dbReference type="Proteomes" id="UP000637239">
    <property type="component" value="Chromosome 8"/>
</dbReference>
<dbReference type="PANTHER" id="PTHR11239:SF14">
    <property type="entry name" value="DNA-DIRECTED RNA POLYMERASE I SUBUNIT RPA12"/>
    <property type="match status" value="1"/>
</dbReference>
<proteinExistence type="inferred from homology"/>
<dbReference type="AlphaFoldDB" id="A0A7R7ZRU1"/>
<dbReference type="EMBL" id="AP024423">
    <property type="protein sequence ID" value="BCR92435.1"/>
    <property type="molecule type" value="Genomic_DNA"/>
</dbReference>
<sequence length="168" mass="18341">MSAIGSLIFCTDCGNLLQESTGDANAVLLCEICGARNKDATSKTIVSESKPSDFPSALRAKRSAVQTLTAEDKKTEALTQHTCARCGRKEMYFTTVQLRSADEGSTVFLTCVCGYKYACSPFPACFNSICLIATFSITGRPKTTRFQNLRYFTRIRICISMALKIGKA</sequence>
<keyword evidence="5" id="KW-0479">Metal-binding</keyword>
<keyword evidence="8" id="KW-0804">Transcription</keyword>
<feature type="domain" description="TFIIS-type" evidence="11">
    <location>
        <begin position="79"/>
        <end position="118"/>
    </location>
</feature>